<dbReference type="Pfam" id="PF13338">
    <property type="entry name" value="AbiEi_4"/>
    <property type="match status" value="1"/>
</dbReference>
<sequence>MSSQHGLLLRRQALGTGMSPEEVRRRVRAGEWVAVRRGVYTTAALWECLDVYVGRPLLVVRAASLNSVMPHVISHDSAALLHGLPLVWSPPALVHVTRFGVLGHRTRHGVKHHQAPFRPEQVVLIDGLPVLDRARTAADLGREHGLKQGVAACDAALRLGDSRRDLAAAVEAMRSWPYVTPARAAVELADDGAESIGESLSRVLLTETGVGQVETQFGLRDRGVEAWCDLRVGRHVIEFDGRVKYRRVEDGGVAQRPVEDVVWLEKQRQDFICGFKLGMSRLVWADLQPDQWSRTQQRLLREIRDTDARFGTSIADLAPYVIRSPRRRSA</sequence>
<name>A0A7X0VBM7_9ACTN</name>
<organism evidence="2 3">
    <name type="scientific">Nocardioides luti</name>
    <dbReference type="NCBI Taxonomy" id="2761101"/>
    <lineage>
        <taxon>Bacteria</taxon>
        <taxon>Bacillati</taxon>
        <taxon>Actinomycetota</taxon>
        <taxon>Actinomycetes</taxon>
        <taxon>Propionibacteriales</taxon>
        <taxon>Nocardioidaceae</taxon>
        <taxon>Nocardioides</taxon>
    </lineage>
</organism>
<dbReference type="InterPro" id="IPR025159">
    <property type="entry name" value="AbiEi_N"/>
</dbReference>
<feature type="domain" description="AbiEi antitoxin N-terminal" evidence="1">
    <location>
        <begin position="3"/>
        <end position="41"/>
    </location>
</feature>
<evidence type="ECO:0000313" key="2">
    <source>
        <dbReference type="EMBL" id="MBB6627343.1"/>
    </source>
</evidence>
<reference evidence="2 3" key="1">
    <citation type="submission" date="2020-08" db="EMBL/GenBank/DDBJ databases">
        <authorList>
            <person name="Seo M.-J."/>
        </authorList>
    </citation>
    <scope>NUCLEOTIDE SEQUENCE [LARGE SCALE GENOMIC DNA]</scope>
    <source>
        <strain evidence="2 3">KIGAM211</strain>
    </source>
</reference>
<dbReference type="RefSeq" id="WP_185252513.1">
    <property type="nucleotide sequence ID" value="NZ_JACKXE010000001.1"/>
</dbReference>
<dbReference type="AlphaFoldDB" id="A0A7X0VBM7"/>
<gene>
    <name evidence="2" type="ORF">H5V45_08425</name>
</gene>
<dbReference type="Proteomes" id="UP000523955">
    <property type="component" value="Unassembled WGS sequence"/>
</dbReference>
<evidence type="ECO:0000313" key="3">
    <source>
        <dbReference type="Proteomes" id="UP000523955"/>
    </source>
</evidence>
<dbReference type="EMBL" id="JACKXE010000001">
    <property type="protein sequence ID" value="MBB6627343.1"/>
    <property type="molecule type" value="Genomic_DNA"/>
</dbReference>
<evidence type="ECO:0000259" key="1">
    <source>
        <dbReference type="Pfam" id="PF13338"/>
    </source>
</evidence>
<proteinExistence type="predicted"/>
<protein>
    <submittedName>
        <fullName evidence="2">Type IV toxin-antitoxin system AbiEi family antitoxin domain-containing protein</fullName>
    </submittedName>
</protein>
<comment type="caution">
    <text evidence="2">The sequence shown here is derived from an EMBL/GenBank/DDBJ whole genome shotgun (WGS) entry which is preliminary data.</text>
</comment>
<keyword evidence="3" id="KW-1185">Reference proteome</keyword>
<accession>A0A7X0VBM7</accession>